<evidence type="ECO:0000313" key="2">
    <source>
        <dbReference type="Proteomes" id="UP000779507"/>
    </source>
</evidence>
<gene>
    <name evidence="1" type="ORF">HNP98_000726</name>
</gene>
<reference evidence="1 2" key="1">
    <citation type="submission" date="2020-05" db="EMBL/GenBank/DDBJ databases">
        <title>Genomic Encyclopedia of Type Strains, Phase IV (KMG-V): Genome sequencing to study the core and pangenomes of soil and plant-associated prokaryotes.</title>
        <authorList>
            <person name="Whitman W."/>
        </authorList>
    </citation>
    <scope>NUCLEOTIDE SEQUENCE [LARGE SCALE GENOMIC DNA]</scope>
    <source>
        <strain evidence="1 2">9A</strain>
    </source>
</reference>
<dbReference type="CDD" id="cd16377">
    <property type="entry name" value="23S_rRNA_IVP_like"/>
    <property type="match status" value="1"/>
</dbReference>
<dbReference type="PANTHER" id="PTHR38471:SF2">
    <property type="entry name" value="FOUR HELIX BUNDLE PROTEIN"/>
    <property type="match status" value="1"/>
</dbReference>
<dbReference type="Pfam" id="PF05635">
    <property type="entry name" value="23S_rRNA_IVP"/>
    <property type="match status" value="1"/>
</dbReference>
<dbReference type="Proteomes" id="UP000779507">
    <property type="component" value="Unassembled WGS sequence"/>
</dbReference>
<sequence>MKNYKELRVWQHGLEIVQATYDLVRQLPREEVYGLRSQMTRAAVSIPSNIAEGSSRTSENEYKHFLEIALGSCFGLDTQLLAATRIGFITLLPDSRLPDLLEEETKMLHSFIGRLSATQKPTANSLQPKAY</sequence>
<dbReference type="RefSeq" id="WP_173808693.1">
    <property type="nucleotide sequence ID" value="NZ_JABSNP010000003.1"/>
</dbReference>
<organism evidence="1 2">
    <name type="scientific">Hymenobacter caeli</name>
    <dbReference type="NCBI Taxonomy" id="2735894"/>
    <lineage>
        <taxon>Bacteria</taxon>
        <taxon>Pseudomonadati</taxon>
        <taxon>Bacteroidota</taxon>
        <taxon>Cytophagia</taxon>
        <taxon>Cytophagales</taxon>
        <taxon>Hymenobacteraceae</taxon>
        <taxon>Hymenobacter</taxon>
    </lineage>
</organism>
<dbReference type="InterPro" id="IPR012657">
    <property type="entry name" value="23S_rRNA-intervening_sequence"/>
</dbReference>
<dbReference type="EMBL" id="JABSNP010000003">
    <property type="protein sequence ID" value="NRT17915.1"/>
    <property type="molecule type" value="Genomic_DNA"/>
</dbReference>
<evidence type="ECO:0000313" key="1">
    <source>
        <dbReference type="EMBL" id="NRT17915.1"/>
    </source>
</evidence>
<dbReference type="PANTHER" id="PTHR38471">
    <property type="entry name" value="FOUR HELIX BUNDLE PROTEIN"/>
    <property type="match status" value="1"/>
</dbReference>
<dbReference type="SUPFAM" id="SSF158446">
    <property type="entry name" value="IVS-encoded protein-like"/>
    <property type="match status" value="1"/>
</dbReference>
<protein>
    <submittedName>
        <fullName evidence="1">Four helix bundle protein</fullName>
    </submittedName>
</protein>
<dbReference type="NCBIfam" id="TIGR02436">
    <property type="entry name" value="four helix bundle protein"/>
    <property type="match status" value="1"/>
</dbReference>
<dbReference type="Gene3D" id="1.20.1440.60">
    <property type="entry name" value="23S rRNA-intervening sequence"/>
    <property type="match status" value="1"/>
</dbReference>
<accession>A0ABX2FNA3</accession>
<comment type="caution">
    <text evidence="1">The sequence shown here is derived from an EMBL/GenBank/DDBJ whole genome shotgun (WGS) entry which is preliminary data.</text>
</comment>
<dbReference type="InterPro" id="IPR036583">
    <property type="entry name" value="23S_rRNA_IVS_sf"/>
</dbReference>
<keyword evidence="2" id="KW-1185">Reference proteome</keyword>
<proteinExistence type="predicted"/>
<name>A0ABX2FNA3_9BACT</name>